<dbReference type="OrthoDB" id="6305173at2"/>
<dbReference type="Pfam" id="PF13403">
    <property type="entry name" value="Hint_2"/>
    <property type="match status" value="1"/>
</dbReference>
<evidence type="ECO:0000259" key="1">
    <source>
        <dbReference type="Pfam" id="PF13403"/>
    </source>
</evidence>
<evidence type="ECO:0000313" key="3">
    <source>
        <dbReference type="Proteomes" id="UP000198914"/>
    </source>
</evidence>
<dbReference type="Gene3D" id="2.170.16.10">
    <property type="entry name" value="Hedgehog/Intein (Hint) domain"/>
    <property type="match status" value="1"/>
</dbReference>
<accession>A0A1H3TNU6</accession>
<proteinExistence type="predicted"/>
<keyword evidence="3" id="KW-1185">Reference proteome</keyword>
<dbReference type="InterPro" id="IPR036844">
    <property type="entry name" value="Hint_dom_sf"/>
</dbReference>
<feature type="domain" description="Hedgehog/Intein (Hint)" evidence="1">
    <location>
        <begin position="7"/>
        <end position="142"/>
    </location>
</feature>
<name>A0A1H3TNU6_9RHOB</name>
<dbReference type="STRING" id="1244108.SAMN05444004_11843"/>
<protein>
    <submittedName>
        <fullName evidence="2">Hint domain-containing protein</fullName>
    </submittedName>
</protein>
<gene>
    <name evidence="2" type="ORF">SAMN05444004_11843</name>
</gene>
<evidence type="ECO:0000313" key="2">
    <source>
        <dbReference type="EMBL" id="SDZ51315.1"/>
    </source>
</evidence>
<reference evidence="3" key="1">
    <citation type="submission" date="2016-10" db="EMBL/GenBank/DDBJ databases">
        <authorList>
            <person name="Varghese N."/>
            <person name="Submissions S."/>
        </authorList>
    </citation>
    <scope>NUCLEOTIDE SEQUENCE [LARGE SCALE GENOMIC DNA]</scope>
    <source>
        <strain evidence="3">DSM 100420</strain>
    </source>
</reference>
<dbReference type="Proteomes" id="UP000198914">
    <property type="component" value="Unassembled WGS sequence"/>
</dbReference>
<sequence>MEAVIYFAGGTHIATPHGPRIIEDLSAGDLVLTRDAGPQLLEWIGMRQGLVGRSMAPVLFQAGAIGNNAPLRVSPNHRMLIRGWRAQLMFGEEEVLVPAKALVNGSTIRTERPGLVSYFHLLTPKHEVFFAEGAEAETFLPGTEGLDGIDVHARTRLFQARPGLRADLTAYGRCARPTVRPRVGHLLAG</sequence>
<organism evidence="2 3">
    <name type="scientific">Jannaschia faecimaris</name>
    <dbReference type="NCBI Taxonomy" id="1244108"/>
    <lineage>
        <taxon>Bacteria</taxon>
        <taxon>Pseudomonadati</taxon>
        <taxon>Pseudomonadota</taxon>
        <taxon>Alphaproteobacteria</taxon>
        <taxon>Rhodobacterales</taxon>
        <taxon>Roseobacteraceae</taxon>
        <taxon>Jannaschia</taxon>
    </lineage>
</organism>
<dbReference type="EMBL" id="FNPX01000018">
    <property type="protein sequence ID" value="SDZ51315.1"/>
    <property type="molecule type" value="Genomic_DNA"/>
</dbReference>
<dbReference type="RefSeq" id="WP_092647473.1">
    <property type="nucleotide sequence ID" value="NZ_FNPX01000018.1"/>
</dbReference>
<dbReference type="InterPro" id="IPR028992">
    <property type="entry name" value="Hedgehog/Intein_dom"/>
</dbReference>
<dbReference type="SUPFAM" id="SSF51294">
    <property type="entry name" value="Hedgehog/intein (Hint) domain"/>
    <property type="match status" value="1"/>
</dbReference>
<dbReference type="AlphaFoldDB" id="A0A1H3TNU6"/>